<evidence type="ECO:0000259" key="12">
    <source>
        <dbReference type="Pfam" id="PF19282"/>
    </source>
</evidence>
<keyword evidence="14" id="KW-1185">Reference proteome</keyword>
<evidence type="ECO:0000256" key="7">
    <source>
        <dbReference type="ARBA" id="ARBA00022884"/>
    </source>
</evidence>
<dbReference type="InterPro" id="IPR013598">
    <property type="entry name" value="Exportin-1/Importin-b-like"/>
</dbReference>
<comment type="similarity">
    <text evidence="2 9">Belongs to the exportin family.</text>
</comment>
<dbReference type="SUPFAM" id="SSF48371">
    <property type="entry name" value="ARM repeat"/>
    <property type="match status" value="1"/>
</dbReference>
<sequence>MAEYADFERAIEVGLDPTASLDLKKQAFDYYSQVRASTDGWQMCLKLFVKSPPSDLNVRFAALGVLEEVVGSRYHIISPSDRATLRTSIWSALANPPEQSAVTLLRTKLAVIVVKVFASQYPTEWPTFFDDLFSLLASASGTPRYLEAVDTFLRVSQALDDEVANLLLQRTAEEAARNTLVKDRMRESAVTRLASAWLQILTESYEADPEIASRCLRLFARYVSWIDINLVVTREFMAGLYEFLTRSALRSAACECLLEIVSKGMKPADKLALLQSMDLAAILSRTWSDEDDEDIVFAEQVAKLVNAIGIELCRCWKEFDAADAGRPVALSLIAAVFPYLIAFLKHEYDDVSSELFPFVASYTMLLKTQKKLVGPAGVLSFLETYQPNLVALLNVIIHKMKYDEEEVYDFGENAGESEALFVEMRKNLKVHFDAVGAIDQDLFIKFVSETVCGVFDRLIAPQQGAPPVSWSEVERALHLLFLFFEGKDIAPTKKTERTPTISPTITLMLSKMVESNVSAYPHVSIPMIYFDNVARYHQFFDAFPQYIPNVLEAFVDARGLHHKSLAVRSRVDYIFLRFVDALKLKLVPFVETVLSSIQDILTVELPPAPFPALTSRATNASSESLADRRASSFDSQLYVFEAVGVLISLENVPPQKQVELLTAVITPLMSQMDETMRKELYKQDVPPDNIRFTELLHHVITAIGSISKGFPDYDHAVKSVQAVPGWTAVFTEALQAILIVLDRLNGSELIRSAARFTFQRLVGCMGPDILAHFRPLLTAGLLSGTSSQEVIDFLPIMCVITHKFKSSISPVLNDILSPLLDRIFYFLNQPVDGTDDAIRLFELRKAYLNYIVQVFNSEVEGVFISDVNAPRLETITQSILHFASDTSDPATQKLAFTVLTKMPKPPLPGFDRFILDLIVPTLFKVPVSPGFSLSDAQSTLVMNEIATLHKAIHVALGPVYVDYLVGVALPGVQCPPHVAQQFVEGVKLGDVKLLRKFLVVCFVEHSGRVARAVGGLVTVLFPRSPESLTIHASPPSRVSAIRWSDEGMTHTIVRF</sequence>
<comment type="subcellular location">
    <subcellularLocation>
        <location evidence="1 9">Cytoplasm</location>
    </subcellularLocation>
    <subcellularLocation>
        <location evidence="9">Nucleus</location>
    </subcellularLocation>
    <text evidence="9">Shuttles between the nucleus and the cytoplasm.</text>
</comment>
<keyword evidence="8 9" id="KW-0539">Nucleus</keyword>
<feature type="domain" description="Exportin-1/Importin-beta-like" evidence="11">
    <location>
        <begin position="104"/>
        <end position="257"/>
    </location>
</feature>
<dbReference type="InterPro" id="IPR045546">
    <property type="entry name" value="Exportin-T_C"/>
</dbReference>
<evidence type="ECO:0000256" key="1">
    <source>
        <dbReference type="ARBA" id="ARBA00004496"/>
    </source>
</evidence>
<protein>
    <recommendedName>
        <fullName evidence="3 9">Exportin-T</fullName>
    </recommendedName>
    <alternativeName>
        <fullName evidence="9">Exportin(tRNA)</fullName>
    </alternativeName>
    <alternativeName>
        <fullName evidence="9">tRNA exportin</fullName>
    </alternativeName>
</protein>
<proteinExistence type="inferred from homology"/>
<dbReference type="AlphaFoldDB" id="A0A4P9WJM4"/>
<dbReference type="GO" id="GO:0000049">
    <property type="term" value="F:tRNA binding"/>
    <property type="evidence" value="ECO:0007669"/>
    <property type="project" value="UniProtKB-UniRule"/>
</dbReference>
<evidence type="ECO:0000259" key="10">
    <source>
        <dbReference type="Pfam" id="PF03810"/>
    </source>
</evidence>
<reference evidence="14" key="1">
    <citation type="journal article" date="2018" name="Nat. Microbiol.">
        <title>Leveraging single-cell genomics to expand the fungal tree of life.</title>
        <authorList>
            <person name="Ahrendt S.R."/>
            <person name="Quandt C.A."/>
            <person name="Ciobanu D."/>
            <person name="Clum A."/>
            <person name="Salamov A."/>
            <person name="Andreopoulos B."/>
            <person name="Cheng J.F."/>
            <person name="Woyke T."/>
            <person name="Pelin A."/>
            <person name="Henrissat B."/>
            <person name="Reynolds N.K."/>
            <person name="Benny G.L."/>
            <person name="Smith M.E."/>
            <person name="James T.Y."/>
            <person name="Grigoriev I.V."/>
        </authorList>
    </citation>
    <scope>NUCLEOTIDE SEQUENCE [LARGE SCALE GENOMIC DNA]</scope>
</reference>
<dbReference type="Gene3D" id="1.25.10.10">
    <property type="entry name" value="Leucine-rich Repeat Variant"/>
    <property type="match status" value="1"/>
</dbReference>
<comment type="function">
    <text evidence="9">tRNA nucleus export receptor which facilitates tRNA translocation across the nuclear pore complex.</text>
</comment>
<evidence type="ECO:0000259" key="11">
    <source>
        <dbReference type="Pfam" id="PF08389"/>
    </source>
</evidence>
<dbReference type="Pfam" id="PF19282">
    <property type="entry name" value="Exportin-T"/>
    <property type="match status" value="1"/>
</dbReference>
<feature type="domain" description="Exportin-T C-terminal" evidence="12">
    <location>
        <begin position="328"/>
        <end position="1001"/>
    </location>
</feature>
<dbReference type="InterPro" id="IPR016024">
    <property type="entry name" value="ARM-type_fold"/>
</dbReference>
<dbReference type="InterPro" id="IPR011989">
    <property type="entry name" value="ARM-like"/>
</dbReference>
<dbReference type="GO" id="GO:0005737">
    <property type="term" value="C:cytoplasm"/>
    <property type="evidence" value="ECO:0007669"/>
    <property type="project" value="UniProtKB-SubCell"/>
</dbReference>
<dbReference type="PANTHER" id="PTHR15952">
    <property type="entry name" value="EXPORTIN-T/LOS1"/>
    <property type="match status" value="1"/>
</dbReference>
<evidence type="ECO:0000256" key="9">
    <source>
        <dbReference type="RuleBase" id="RU366037"/>
    </source>
</evidence>
<dbReference type="InterPro" id="IPR001494">
    <property type="entry name" value="Importin-beta_N"/>
</dbReference>
<dbReference type="OrthoDB" id="26399at2759"/>
<keyword evidence="6 9" id="KW-0820">tRNA-binding</keyword>
<evidence type="ECO:0000313" key="14">
    <source>
        <dbReference type="Proteomes" id="UP000269721"/>
    </source>
</evidence>
<feature type="domain" description="Importin N-terminal" evidence="10">
    <location>
        <begin position="37"/>
        <end position="93"/>
    </location>
</feature>
<gene>
    <name evidence="13" type="ORF">BDK51DRAFT_21175</name>
</gene>
<dbReference type="GO" id="GO:0071528">
    <property type="term" value="P:tRNA re-export from nucleus"/>
    <property type="evidence" value="ECO:0007669"/>
    <property type="project" value="UniProtKB-UniRule"/>
</dbReference>
<dbReference type="GO" id="GO:0005643">
    <property type="term" value="C:nuclear pore"/>
    <property type="evidence" value="ECO:0007669"/>
    <property type="project" value="TreeGrafter"/>
</dbReference>
<keyword evidence="7 9" id="KW-0694">RNA-binding</keyword>
<name>A0A4P9WJM4_9FUNG</name>
<accession>A0A4P9WJM4</accession>
<dbReference type="PANTHER" id="PTHR15952:SF11">
    <property type="entry name" value="EXPORTIN-T"/>
    <property type="match status" value="1"/>
</dbReference>
<evidence type="ECO:0000256" key="3">
    <source>
        <dbReference type="ARBA" id="ARBA00018928"/>
    </source>
</evidence>
<dbReference type="InterPro" id="IPR040017">
    <property type="entry name" value="XPOT"/>
</dbReference>
<keyword evidence="5 9" id="KW-0963">Cytoplasm</keyword>
<evidence type="ECO:0000256" key="6">
    <source>
        <dbReference type="ARBA" id="ARBA00022555"/>
    </source>
</evidence>
<dbReference type="GO" id="GO:0016363">
    <property type="term" value="C:nuclear matrix"/>
    <property type="evidence" value="ECO:0007669"/>
    <property type="project" value="TreeGrafter"/>
</dbReference>
<dbReference type="Proteomes" id="UP000269721">
    <property type="component" value="Unassembled WGS sequence"/>
</dbReference>
<keyword evidence="4 9" id="KW-0813">Transport</keyword>
<dbReference type="Pfam" id="PF03810">
    <property type="entry name" value="IBN_N"/>
    <property type="match status" value="1"/>
</dbReference>
<dbReference type="Pfam" id="PF08389">
    <property type="entry name" value="Xpo1"/>
    <property type="match status" value="1"/>
</dbReference>
<evidence type="ECO:0000313" key="13">
    <source>
        <dbReference type="EMBL" id="RKO91340.1"/>
    </source>
</evidence>
<dbReference type="GO" id="GO:0006886">
    <property type="term" value="P:intracellular protein transport"/>
    <property type="evidence" value="ECO:0007669"/>
    <property type="project" value="InterPro"/>
</dbReference>
<evidence type="ECO:0000256" key="2">
    <source>
        <dbReference type="ARBA" id="ARBA00009466"/>
    </source>
</evidence>
<evidence type="ECO:0000256" key="5">
    <source>
        <dbReference type="ARBA" id="ARBA00022490"/>
    </source>
</evidence>
<evidence type="ECO:0000256" key="4">
    <source>
        <dbReference type="ARBA" id="ARBA00022448"/>
    </source>
</evidence>
<evidence type="ECO:0000256" key="8">
    <source>
        <dbReference type="ARBA" id="ARBA00023242"/>
    </source>
</evidence>
<organism evidence="13 14">
    <name type="scientific">Blyttiomyces helicus</name>
    <dbReference type="NCBI Taxonomy" id="388810"/>
    <lineage>
        <taxon>Eukaryota</taxon>
        <taxon>Fungi</taxon>
        <taxon>Fungi incertae sedis</taxon>
        <taxon>Chytridiomycota</taxon>
        <taxon>Chytridiomycota incertae sedis</taxon>
        <taxon>Chytridiomycetes</taxon>
        <taxon>Chytridiomycetes incertae sedis</taxon>
        <taxon>Blyttiomyces</taxon>
    </lineage>
</organism>
<dbReference type="GO" id="GO:0031267">
    <property type="term" value="F:small GTPase binding"/>
    <property type="evidence" value="ECO:0007669"/>
    <property type="project" value="InterPro"/>
</dbReference>
<dbReference type="EMBL" id="KZ995112">
    <property type="protein sequence ID" value="RKO91340.1"/>
    <property type="molecule type" value="Genomic_DNA"/>
</dbReference>